<dbReference type="AlphaFoldDB" id="A0A3P6DEW7"/>
<gene>
    <name evidence="1" type="ORF">BOLC9T55006H</name>
</gene>
<organism evidence="1">
    <name type="scientific">Brassica oleracea</name>
    <name type="common">Wild cabbage</name>
    <dbReference type="NCBI Taxonomy" id="3712"/>
    <lineage>
        <taxon>Eukaryota</taxon>
        <taxon>Viridiplantae</taxon>
        <taxon>Streptophyta</taxon>
        <taxon>Embryophyta</taxon>
        <taxon>Tracheophyta</taxon>
        <taxon>Spermatophyta</taxon>
        <taxon>Magnoliopsida</taxon>
        <taxon>eudicotyledons</taxon>
        <taxon>Gunneridae</taxon>
        <taxon>Pentapetalae</taxon>
        <taxon>rosids</taxon>
        <taxon>malvids</taxon>
        <taxon>Brassicales</taxon>
        <taxon>Brassicaceae</taxon>
        <taxon>Brassiceae</taxon>
        <taxon>Brassica</taxon>
    </lineage>
</organism>
<evidence type="ECO:0000313" key="1">
    <source>
        <dbReference type="EMBL" id="VDD29683.1"/>
    </source>
</evidence>
<proteinExistence type="predicted"/>
<sequence>MLLKRTNKPTKNHRVVQRVRGGGKKKLLRTLIFVSFRLGRESRQFEEDQ</sequence>
<dbReference type="EMBL" id="LR031875">
    <property type="protein sequence ID" value="VDD29683.1"/>
    <property type="molecule type" value="Genomic_DNA"/>
</dbReference>
<protein>
    <submittedName>
        <fullName evidence="1">Uncharacterized protein</fullName>
    </submittedName>
</protein>
<name>A0A3P6DEW7_BRAOL</name>
<reference evidence="1" key="1">
    <citation type="submission" date="2018-11" db="EMBL/GenBank/DDBJ databases">
        <authorList>
            <consortium name="Genoscope - CEA"/>
            <person name="William W."/>
        </authorList>
    </citation>
    <scope>NUCLEOTIDE SEQUENCE</scope>
</reference>
<accession>A0A3P6DEW7</accession>